<dbReference type="InterPro" id="IPR037097">
    <property type="entry name" value="Photo_RC_H_N_sf"/>
</dbReference>
<dbReference type="InterPro" id="IPR014747">
    <property type="entry name" value="Bac_photo_RC_H_C"/>
</dbReference>
<sequence length="254" mass="28210">MGTGAITQYVDVAQVVVYLFLFFFVGLVVYLTLESKREGFPLETERFGKIRREYGILGMPRIKKFVTEFGETYFAPMANPPNTEKVSAVPIHPWNGAPLAPVGNPLLAGVGPGSYANRADHVDYDLEGHARIRPLRKLHEISISKIDTNPIGLSVIGADGQKAGTVTDVWVDHMEMLIRYLEVDVAGNRTLLPINFSRIGKRDIKVQSILASQFNQVPKTKHPEEVTLLEEEKIMAYFGAGTLYATPGRQEPLI</sequence>
<dbReference type="EMBL" id="CP015922">
    <property type="protein sequence ID" value="ANJ00098.1"/>
    <property type="molecule type" value="Genomic_DNA"/>
</dbReference>
<evidence type="ECO:0000259" key="2">
    <source>
        <dbReference type="Pfam" id="PF03967"/>
    </source>
</evidence>
<dbReference type="InterPro" id="IPR005652">
    <property type="entry name" value="Photo_RC_H"/>
</dbReference>
<evidence type="ECO:0000259" key="3">
    <source>
        <dbReference type="Pfam" id="PF05239"/>
    </source>
</evidence>
<organism evidence="4 5">
    <name type="scientific">Polynucleobacter wuianus</name>
    <dbReference type="NCBI Taxonomy" id="1743168"/>
    <lineage>
        <taxon>Bacteria</taxon>
        <taxon>Pseudomonadati</taxon>
        <taxon>Pseudomonadota</taxon>
        <taxon>Betaproteobacteria</taxon>
        <taxon>Burkholderiales</taxon>
        <taxon>Burkholderiaceae</taxon>
        <taxon>Polynucleobacter</taxon>
    </lineage>
</organism>
<dbReference type="Proteomes" id="UP000078463">
    <property type="component" value="Chromosome"/>
</dbReference>
<dbReference type="OrthoDB" id="8557487at2"/>
<dbReference type="InterPro" id="IPR015810">
    <property type="entry name" value="Photo_RC_H_N"/>
</dbReference>
<dbReference type="SUPFAM" id="SSF81490">
    <property type="entry name" value="Photosystem II reaction centre subunit H, transmembrane region"/>
    <property type="match status" value="1"/>
</dbReference>
<dbReference type="Pfam" id="PF03967">
    <property type="entry name" value="PRCH"/>
    <property type="match status" value="1"/>
</dbReference>
<dbReference type="Gene3D" id="4.10.540.10">
    <property type="entry name" value="Photosynthetic reaction centre, H subunit, N-terminal domain"/>
    <property type="match status" value="1"/>
</dbReference>
<dbReference type="SUPFAM" id="SSF50346">
    <property type="entry name" value="PRC-barrel domain"/>
    <property type="match status" value="1"/>
</dbReference>
<evidence type="ECO:0000313" key="5">
    <source>
        <dbReference type="Proteomes" id="UP000078463"/>
    </source>
</evidence>
<feature type="transmembrane region" description="Helical" evidence="1">
    <location>
        <begin position="12"/>
        <end position="33"/>
    </location>
</feature>
<feature type="domain" description="Photosynthetic reaction centre H subunit N-terminal" evidence="2">
    <location>
        <begin position="5"/>
        <end position="136"/>
    </location>
</feature>
<dbReference type="KEGG" id="pwu:A8O14_08430"/>
<proteinExistence type="predicted"/>
<dbReference type="Pfam" id="PF05239">
    <property type="entry name" value="PRC"/>
    <property type="match status" value="1"/>
</dbReference>
<keyword evidence="5" id="KW-1185">Reference proteome</keyword>
<dbReference type="AlphaFoldDB" id="A0A191UGL1"/>
<reference evidence="5" key="1">
    <citation type="submission" date="2016-05" db="EMBL/GenBank/DDBJ databases">
        <title>Polynucleobacter sp. QLW-P1FAT50C-4 genome.</title>
        <authorList>
            <person name="Hahn M.W."/>
        </authorList>
    </citation>
    <scope>NUCLEOTIDE SEQUENCE [LARGE SCALE GENOMIC DNA]</scope>
    <source>
        <strain evidence="5">QLW-P1FAT50C-4</strain>
    </source>
</reference>
<keyword evidence="1" id="KW-1133">Transmembrane helix</keyword>
<dbReference type="GO" id="GO:0019684">
    <property type="term" value="P:photosynthesis, light reaction"/>
    <property type="evidence" value="ECO:0007669"/>
    <property type="project" value="InterPro"/>
</dbReference>
<gene>
    <name evidence="4" type="ORF">A8O14_08430</name>
</gene>
<dbReference type="Gene3D" id="3.90.50.10">
    <property type="entry name" value="Photosynthetic Reaction Center, subunit H, domain 2"/>
    <property type="match status" value="1"/>
</dbReference>
<dbReference type="RefSeq" id="WP_068949104.1">
    <property type="nucleotide sequence ID" value="NZ_CP015922.1"/>
</dbReference>
<dbReference type="NCBIfam" id="TIGR01150">
    <property type="entry name" value="puhA"/>
    <property type="match status" value="1"/>
</dbReference>
<accession>A0A191UGL1</accession>
<dbReference type="InterPro" id="IPR027275">
    <property type="entry name" value="PRC-brl_dom"/>
</dbReference>
<protein>
    <submittedName>
        <fullName evidence="4">Photosynthetic reaction center subunit H</fullName>
    </submittedName>
</protein>
<dbReference type="InterPro" id="IPR011033">
    <property type="entry name" value="PRC_barrel-like_sf"/>
</dbReference>
<name>A0A191UGL1_9BURK</name>
<feature type="domain" description="PRC-barrel" evidence="3">
    <location>
        <begin position="148"/>
        <end position="209"/>
    </location>
</feature>
<keyword evidence="1" id="KW-0472">Membrane</keyword>
<dbReference type="STRING" id="1743168.A8O14_08430"/>
<keyword evidence="1" id="KW-0812">Transmembrane</keyword>
<evidence type="ECO:0000313" key="4">
    <source>
        <dbReference type="EMBL" id="ANJ00098.1"/>
    </source>
</evidence>
<dbReference type="GO" id="GO:0030077">
    <property type="term" value="C:plasma membrane light-harvesting complex"/>
    <property type="evidence" value="ECO:0007669"/>
    <property type="project" value="InterPro"/>
</dbReference>
<evidence type="ECO:0000256" key="1">
    <source>
        <dbReference type="SAM" id="Phobius"/>
    </source>
</evidence>